<name>A0A1Y2SFH1_9GAMM</name>
<dbReference type="Proteomes" id="UP000194350">
    <property type="component" value="Unassembled WGS sequence"/>
</dbReference>
<dbReference type="InterPro" id="IPR036291">
    <property type="entry name" value="NAD(P)-bd_dom_sf"/>
</dbReference>
<keyword evidence="5" id="KW-1185">Reference proteome</keyword>
<dbReference type="Pfam" id="PF00107">
    <property type="entry name" value="ADH_zinc_N"/>
    <property type="match status" value="1"/>
</dbReference>
<dbReference type="GO" id="GO:0016651">
    <property type="term" value="F:oxidoreductase activity, acting on NAD(P)H"/>
    <property type="evidence" value="ECO:0007669"/>
    <property type="project" value="TreeGrafter"/>
</dbReference>
<dbReference type="PANTHER" id="PTHR48106">
    <property type="entry name" value="QUINONE OXIDOREDUCTASE PIG3-RELATED"/>
    <property type="match status" value="1"/>
</dbReference>
<keyword evidence="2" id="KW-0560">Oxidoreductase</keyword>
<dbReference type="Gene3D" id="3.40.50.720">
    <property type="entry name" value="NAD(P)-binding Rossmann-like Domain"/>
    <property type="match status" value="1"/>
</dbReference>
<dbReference type="GO" id="GO:0070402">
    <property type="term" value="F:NADPH binding"/>
    <property type="evidence" value="ECO:0007669"/>
    <property type="project" value="TreeGrafter"/>
</dbReference>
<evidence type="ECO:0000313" key="5">
    <source>
        <dbReference type="Proteomes" id="UP000194350"/>
    </source>
</evidence>
<dbReference type="STRING" id="351656.Xvie_02078"/>
<sequence>MLEAAALPETFFTVWVNLFQRGKLKAGETVLIHGGTSGIGTVATMLAKAFGAYVITTVGSEGKRQASLALSADVSINYKTEDFVEKTDQTTNQHAYWENYADDIGIGQFYPTSSVVILNYWQKPRYKKA</sequence>
<evidence type="ECO:0000256" key="1">
    <source>
        <dbReference type="ARBA" id="ARBA00022857"/>
    </source>
</evidence>
<gene>
    <name evidence="4" type="ORF">Xvie_02078</name>
</gene>
<keyword evidence="1" id="KW-0521">NADP</keyword>
<protein>
    <submittedName>
        <fullName evidence="4">Type I polyketide synthase WcbR</fullName>
    </submittedName>
</protein>
<dbReference type="EMBL" id="MUBJ01000009">
    <property type="protein sequence ID" value="OTA16308.1"/>
    <property type="molecule type" value="Genomic_DNA"/>
</dbReference>
<organism evidence="4 5">
    <name type="scientific">Xenorhabdus vietnamensis</name>
    <dbReference type="NCBI Taxonomy" id="351656"/>
    <lineage>
        <taxon>Bacteria</taxon>
        <taxon>Pseudomonadati</taxon>
        <taxon>Pseudomonadota</taxon>
        <taxon>Gammaproteobacteria</taxon>
        <taxon>Enterobacterales</taxon>
        <taxon>Morganellaceae</taxon>
        <taxon>Xenorhabdus</taxon>
    </lineage>
</organism>
<dbReference type="AlphaFoldDB" id="A0A1Y2SFH1"/>
<evidence type="ECO:0000259" key="3">
    <source>
        <dbReference type="Pfam" id="PF00107"/>
    </source>
</evidence>
<evidence type="ECO:0000313" key="4">
    <source>
        <dbReference type="EMBL" id="OTA16308.1"/>
    </source>
</evidence>
<comment type="caution">
    <text evidence="4">The sequence shown here is derived from an EMBL/GenBank/DDBJ whole genome shotgun (WGS) entry which is preliminary data.</text>
</comment>
<reference evidence="4 5" key="1">
    <citation type="submission" date="2016-10" db="EMBL/GenBank/DDBJ databases">
        <title>Systematic genetic and metabolomic analysis of Xenorhabdus and Photorhabdus spp., highlights the requirements for a dual symbiotic and pathogenic life style.</title>
        <authorList>
            <person name="Tobias N.J."/>
            <person name="Wolff H."/>
            <person name="Djahanschiri B."/>
            <person name="Pidot S.J."/>
            <person name="Stinear T.P."/>
            <person name="Ebersberger I."/>
            <person name="Bode H.B."/>
        </authorList>
    </citation>
    <scope>NUCLEOTIDE SEQUENCE [LARGE SCALE GENOMIC DNA]</scope>
    <source>
        <strain evidence="4 5">DSM 22392</strain>
    </source>
</reference>
<feature type="domain" description="Alcohol dehydrogenase-like C-terminal" evidence="3">
    <location>
        <begin position="38"/>
        <end position="93"/>
    </location>
</feature>
<evidence type="ECO:0000256" key="2">
    <source>
        <dbReference type="ARBA" id="ARBA00023002"/>
    </source>
</evidence>
<dbReference type="InterPro" id="IPR013149">
    <property type="entry name" value="ADH-like_C"/>
</dbReference>
<dbReference type="SUPFAM" id="SSF51735">
    <property type="entry name" value="NAD(P)-binding Rossmann-fold domains"/>
    <property type="match status" value="1"/>
</dbReference>
<accession>A0A1Y2SFH1</accession>
<dbReference type="PANTHER" id="PTHR48106:SF8">
    <property type="entry name" value="OS02G0805600 PROTEIN"/>
    <property type="match status" value="1"/>
</dbReference>
<proteinExistence type="predicted"/>